<protein>
    <submittedName>
        <fullName evidence="3">Malonyltransferase</fullName>
    </submittedName>
</protein>
<reference evidence="3" key="1">
    <citation type="submission" date="2023-02" db="EMBL/GenBank/DDBJ databases">
        <title>Genome of toxic invasive species Heracleum sosnowskyi carries increased number of genes despite the absence of recent whole-genome duplications.</title>
        <authorList>
            <person name="Schelkunov M."/>
            <person name="Shtratnikova V."/>
            <person name="Makarenko M."/>
            <person name="Klepikova A."/>
            <person name="Omelchenko D."/>
            <person name="Novikova G."/>
            <person name="Obukhova E."/>
            <person name="Bogdanov V."/>
            <person name="Penin A."/>
            <person name="Logacheva M."/>
        </authorList>
    </citation>
    <scope>NUCLEOTIDE SEQUENCE</scope>
    <source>
        <strain evidence="3">Hsosn_3</strain>
        <tissue evidence="3">Leaf</tissue>
    </source>
</reference>
<evidence type="ECO:0000256" key="1">
    <source>
        <dbReference type="ARBA" id="ARBA00022679"/>
    </source>
</evidence>
<reference evidence="3" key="2">
    <citation type="submission" date="2023-05" db="EMBL/GenBank/DDBJ databases">
        <authorList>
            <person name="Schelkunov M.I."/>
        </authorList>
    </citation>
    <scope>NUCLEOTIDE SEQUENCE</scope>
    <source>
        <strain evidence="3">Hsosn_3</strain>
        <tissue evidence="3">Leaf</tissue>
    </source>
</reference>
<keyword evidence="1" id="KW-0808">Transferase</keyword>
<dbReference type="InterPro" id="IPR023213">
    <property type="entry name" value="CAT-like_dom_sf"/>
</dbReference>
<gene>
    <name evidence="3" type="ORF">POM88_017144</name>
</gene>
<keyword evidence="2" id="KW-0012">Acyltransferase</keyword>
<dbReference type="Gene3D" id="3.30.559.10">
    <property type="entry name" value="Chloramphenicol acetyltransferase-like domain"/>
    <property type="match status" value="2"/>
</dbReference>
<dbReference type="Proteomes" id="UP001237642">
    <property type="component" value="Unassembled WGS sequence"/>
</dbReference>
<dbReference type="AlphaFoldDB" id="A0AAD8MXT9"/>
<sequence>MAPSTHPVITTLEVCRISPPDGTVNENSLPLTYFDILWLPFRPLSRVSFYDFPHSTAYFTQNVVPALKTSLSLVLKHFSPLAGNLVTPSNINSDTTLQVCYLNGDSVSLTIAECASESYYHLTGNQARDVDDLCRFVPQLPSGVPSGDSEEDCITVPVLAIQVTIFPNNGISVGFTNSHVVADGSTMFNFTQAWASIARQFMCGQKDGDKTEEFSGSSSYLKQLPFYDRSVIKDPKNLYNIFRKAIGEHLEELKQLHNHQVSTKKVQATFVINQADIQALKKSVSAKLPTLSHVSSFTVVCSYLWTCIAKTRVATEDNEHKTDEKMHFSCMMNCRSRLNPPISTTYFGNCIVASIANAKRTQLEGDEGLFTAAQLLGNEIHKNLNNSDMWFGNMKGIGTGEFVVGIAGSPRFDYYNCMDFGWGKPKKFEFVSEPLSISRCKDTEGDLEIGVCLSHEQMLAFSSIIHNGITDLCL</sequence>
<evidence type="ECO:0000313" key="4">
    <source>
        <dbReference type="Proteomes" id="UP001237642"/>
    </source>
</evidence>
<dbReference type="InterPro" id="IPR051504">
    <property type="entry name" value="Plant_metabolite_acyltrans"/>
</dbReference>
<dbReference type="EMBL" id="JAUIZM010000004">
    <property type="protein sequence ID" value="KAK1388966.1"/>
    <property type="molecule type" value="Genomic_DNA"/>
</dbReference>
<dbReference type="Pfam" id="PF02458">
    <property type="entry name" value="Transferase"/>
    <property type="match status" value="1"/>
</dbReference>
<proteinExistence type="predicted"/>
<evidence type="ECO:0000313" key="3">
    <source>
        <dbReference type="EMBL" id="KAK1388966.1"/>
    </source>
</evidence>
<accession>A0AAD8MXT9</accession>
<name>A0AAD8MXT9_9APIA</name>
<dbReference type="PANTHER" id="PTHR31625">
    <property type="match status" value="1"/>
</dbReference>
<comment type="caution">
    <text evidence="3">The sequence shown here is derived from an EMBL/GenBank/DDBJ whole genome shotgun (WGS) entry which is preliminary data.</text>
</comment>
<organism evidence="3 4">
    <name type="scientific">Heracleum sosnowskyi</name>
    <dbReference type="NCBI Taxonomy" id="360622"/>
    <lineage>
        <taxon>Eukaryota</taxon>
        <taxon>Viridiplantae</taxon>
        <taxon>Streptophyta</taxon>
        <taxon>Embryophyta</taxon>
        <taxon>Tracheophyta</taxon>
        <taxon>Spermatophyta</taxon>
        <taxon>Magnoliopsida</taxon>
        <taxon>eudicotyledons</taxon>
        <taxon>Gunneridae</taxon>
        <taxon>Pentapetalae</taxon>
        <taxon>asterids</taxon>
        <taxon>campanulids</taxon>
        <taxon>Apiales</taxon>
        <taxon>Apiaceae</taxon>
        <taxon>Apioideae</taxon>
        <taxon>apioid superclade</taxon>
        <taxon>Tordylieae</taxon>
        <taxon>Tordyliinae</taxon>
        <taxon>Heracleum</taxon>
    </lineage>
</organism>
<keyword evidence="4" id="KW-1185">Reference proteome</keyword>
<dbReference type="GO" id="GO:0016747">
    <property type="term" value="F:acyltransferase activity, transferring groups other than amino-acyl groups"/>
    <property type="evidence" value="ECO:0007669"/>
    <property type="project" value="UniProtKB-ARBA"/>
</dbReference>
<evidence type="ECO:0000256" key="2">
    <source>
        <dbReference type="ARBA" id="ARBA00023315"/>
    </source>
</evidence>